<evidence type="ECO:0000313" key="2">
    <source>
        <dbReference type="Proteomes" id="UP000000724"/>
    </source>
</evidence>
<dbReference type="HOGENOM" id="CLU_1321278_0_0_1"/>
<accession>B6HQB8</accession>
<dbReference type="Proteomes" id="UP000000724">
    <property type="component" value="Contig Pc00c22"/>
</dbReference>
<dbReference type="OrthoDB" id="10464845at2759"/>
<dbReference type="VEuPathDB" id="FungiDB:PCH_Pc22g15800"/>
<evidence type="ECO:0000313" key="1">
    <source>
        <dbReference type="EMBL" id="CAP98868.1"/>
    </source>
</evidence>
<gene>
    <name evidence="1" type="ORF">Pc22g15800</name>
    <name evidence="1" type="ORF">PCH_Pc22g15800</name>
</gene>
<keyword evidence="2" id="KW-1185">Reference proteome</keyword>
<protein>
    <submittedName>
        <fullName evidence="1">Uncharacterized protein</fullName>
    </submittedName>
</protein>
<dbReference type="AlphaFoldDB" id="B6HQB8"/>
<reference evidence="1 2" key="1">
    <citation type="journal article" date="2008" name="Nat. Biotechnol.">
        <title>Genome sequencing and analysis of the filamentous fungus Penicillium chrysogenum.</title>
        <authorList>
            <person name="van den Berg M.A."/>
            <person name="Albang R."/>
            <person name="Albermann K."/>
            <person name="Badger J.H."/>
            <person name="Daran J.-M."/>
            <person name="Driessen A.J.M."/>
            <person name="Garcia-Estrada C."/>
            <person name="Fedorova N.D."/>
            <person name="Harris D.M."/>
            <person name="Heijne W.H.M."/>
            <person name="Joardar V.S."/>
            <person name="Kiel J.A.K.W."/>
            <person name="Kovalchuk A."/>
            <person name="Martin J.F."/>
            <person name="Nierman W.C."/>
            <person name="Nijland J.G."/>
            <person name="Pronk J.T."/>
            <person name="Roubos J.A."/>
            <person name="van der Klei I.J."/>
            <person name="van Peij N.N.M.E."/>
            <person name="Veenhuis M."/>
            <person name="von Doehren H."/>
            <person name="Wagner C."/>
            <person name="Wortman J.R."/>
            <person name="Bovenberg R.A.L."/>
        </authorList>
    </citation>
    <scope>NUCLEOTIDE SEQUENCE [LARGE SCALE GENOMIC DNA]</scope>
    <source>
        <strain evidence="2">ATCC 28089 / DSM 1075 / NRRL 1951 / Wisconsin 54-1255</strain>
    </source>
</reference>
<name>B6HQB8_PENRW</name>
<proteinExistence type="predicted"/>
<dbReference type="EMBL" id="AM920437">
    <property type="protein sequence ID" value="CAP98868.1"/>
    <property type="molecule type" value="Genomic_DNA"/>
</dbReference>
<sequence length="208" mass="23192">MRRGGLGGYVTADDRGRGWECGLHFQTTSCLCPSHISGTLEKRSWANYKDWDGSLGWFTATESVPELDDPTVHLELMSIEIELSGLKEGGSYSPRIIETPQPIKPALYLDLRDQKKVHMTSADCWANPSHRTHDRSMMHIDRAGSNRKRLALRQPASTISRGVLRPKPGPVESTFQAQIRYLLGVRLAGEVHGQKDSDIYASTFDVGQ</sequence>
<organism evidence="1 2">
    <name type="scientific">Penicillium rubens (strain ATCC 28089 / DSM 1075 / NRRL 1951 / Wisconsin 54-1255)</name>
    <name type="common">Penicillium chrysogenum</name>
    <dbReference type="NCBI Taxonomy" id="500485"/>
    <lineage>
        <taxon>Eukaryota</taxon>
        <taxon>Fungi</taxon>
        <taxon>Dikarya</taxon>
        <taxon>Ascomycota</taxon>
        <taxon>Pezizomycotina</taxon>
        <taxon>Eurotiomycetes</taxon>
        <taxon>Eurotiomycetidae</taxon>
        <taxon>Eurotiales</taxon>
        <taxon>Aspergillaceae</taxon>
        <taxon>Penicillium</taxon>
        <taxon>Penicillium chrysogenum species complex</taxon>
    </lineage>
</organism>